<sequence length="1216" mass="134588">MYTDCDDLVTASNLFDRIPQPNVFAWTSFFTFYARHGMHNRSVTAYNEMKSTGILPDNFVFPRVLKACAQLLSFKAGILVHKDVIVCGCECNMQVCNSLVDMYAKCLDVKSARRVFDEMVERDLWTWNSVISGYASNGLLDLAVEMLNSMRLDGFEPDTVTWNHVMDGYSRIGKHEASLRILRDMMNCGVSADSSPLSSVLVSCRHLGALMSGKEIHGYGVKTESVIGFYRSAGPALLTMYAKHGRIQDARNVFESMDKSDVVSWNAMIVGFIDLGLRNLALEYFRNMQGLGIKVDQTTLFTVLPACDLKSGKEIHGFATKSSFSSVVPVWNALIHMYSKCGCIISASSVFSNMFSKDIVSWNTMIGGFAMHGLGHAALKLLDEMKHSGLSPDTVSFTSALAACSRSGLVNEGLELFNSMIRDSGFTIRMEHFSCVVDMLARAGRLEEAVEFIHRMPGEPNKHVWGALLTASLAHQNVDLGKLASEQLISLEPENAGHYVTLSNIYAGAGRWTAAVKSTPVDWEALDALIIDFAKSENLLEDPFIRRSLEAGDVDAAIDLLRTHAPFILDDHRFLFRLQKQKFIELLRRGTADDRELAINCLRTALAPCALDAYPEAYEEFKHVLLAFIYDKDDQTSPVANEWAERRRFEIAGLMSSVLRAHLHAYDPVFSMTLRYLISIHKGFCFHQGVLSPISDLTERLLLEERDPPATPQESLYEAPPFDESSCYKVLRHLVDIQALAHAVKITRQGAVDSLRFARGDLFQAFQNELCRMRLDVSTLDELVREYCVYRGIIDSALASPSGLQALSKPLKVSQTESGYCSSGNCSLEMEFVTSKHSDGETSISNTNMGGSPENNTDVTSMQGSDGELRYASEPAGNHEDCSTSGSQQAESSRVLLRNRSHGTGERNKRKRWKGRHDDIAYNPDISLSGCNKQELSSSTSVTSTKVSKEQQNSEKLFVFDVNNKEDKYEIVLGVKELASRGMAAEAVEEVNALDPDFFLQNPILLFQLKQVEFLKLVSSGDHSAALRVACSHLGPLAASHPTLLKPLKETLLALLRPNEDALGKGFPLHAVATSLQVAIGRRFGIEEPQLMKIMRAALHTHNEWFKLQMCKDRFDSLLKIDSLKEVNTPLIATAAMSKSHADSCTQGSSQVTISSNTRLSEDGSSPTQVSSGDVVCDENAILKVMEFLALPRADAIHLLAQYNGNAETVIQQIFA</sequence>
<dbReference type="InterPro" id="IPR006595">
    <property type="entry name" value="CTLH_C"/>
</dbReference>
<feature type="repeat" description="PPR" evidence="2">
    <location>
        <begin position="358"/>
        <end position="392"/>
    </location>
</feature>
<feature type="repeat" description="PPR" evidence="2">
    <location>
        <begin position="92"/>
        <end position="122"/>
    </location>
</feature>
<feature type="compositionally biased region" description="Polar residues" evidence="3">
    <location>
        <begin position="883"/>
        <end position="892"/>
    </location>
</feature>
<accession>A0ABQ8HQD3</accession>
<feature type="region of interest" description="Disordered" evidence="3">
    <location>
        <begin position="1143"/>
        <end position="1172"/>
    </location>
</feature>
<feature type="repeat" description="PPR" evidence="2">
    <location>
        <begin position="158"/>
        <end position="192"/>
    </location>
</feature>
<feature type="domain" description="CTLH" evidence="4">
    <location>
        <begin position="968"/>
        <end position="1025"/>
    </location>
</feature>
<feature type="domain" description="CTLH" evidence="4">
    <location>
        <begin position="544"/>
        <end position="594"/>
    </location>
</feature>
<feature type="repeat" description="PPR" evidence="2">
    <location>
        <begin position="261"/>
        <end position="295"/>
    </location>
</feature>
<reference evidence="5 6" key="1">
    <citation type="submission" date="2021-02" db="EMBL/GenBank/DDBJ databases">
        <title>Plant Genome Project.</title>
        <authorList>
            <person name="Zhang R.-G."/>
        </authorList>
    </citation>
    <scope>NUCLEOTIDE SEQUENCE [LARGE SCALE GENOMIC DNA]</scope>
    <source>
        <tissue evidence="5">Leaves</tissue>
    </source>
</reference>
<dbReference type="EMBL" id="JAFEMO010000008">
    <property type="protein sequence ID" value="KAH7566560.1"/>
    <property type="molecule type" value="Genomic_DNA"/>
</dbReference>
<dbReference type="Pfam" id="PF20431">
    <property type="entry name" value="E_motif"/>
    <property type="match status" value="1"/>
</dbReference>
<organism evidence="5 6">
    <name type="scientific">Xanthoceras sorbifolium</name>
    <dbReference type="NCBI Taxonomy" id="99658"/>
    <lineage>
        <taxon>Eukaryota</taxon>
        <taxon>Viridiplantae</taxon>
        <taxon>Streptophyta</taxon>
        <taxon>Embryophyta</taxon>
        <taxon>Tracheophyta</taxon>
        <taxon>Spermatophyta</taxon>
        <taxon>Magnoliopsida</taxon>
        <taxon>eudicotyledons</taxon>
        <taxon>Gunneridae</taxon>
        <taxon>Pentapetalae</taxon>
        <taxon>rosids</taxon>
        <taxon>malvids</taxon>
        <taxon>Sapindales</taxon>
        <taxon>Sapindaceae</taxon>
        <taxon>Xanthoceroideae</taxon>
        <taxon>Xanthoceras</taxon>
    </lineage>
</organism>
<comment type="caution">
    <text evidence="5">The sequence shown here is derived from an EMBL/GenBank/DDBJ whole genome shotgun (WGS) entry which is preliminary data.</text>
</comment>
<feature type="repeat" description="PPR" evidence="2">
    <location>
        <begin position="22"/>
        <end position="56"/>
    </location>
</feature>
<feature type="compositionally biased region" description="Basic and acidic residues" evidence="3">
    <location>
        <begin position="867"/>
        <end position="882"/>
    </location>
</feature>
<keyword evidence="1" id="KW-0677">Repeat</keyword>
<feature type="repeat" description="PPR" evidence="2">
    <location>
        <begin position="123"/>
        <end position="157"/>
    </location>
</feature>
<dbReference type="PANTHER" id="PTHR47926:SF342">
    <property type="entry name" value="TETRATRICOPEPTIDE-LIKE HELICAL DOMAIN-CONTAINING PROTEIN-RELATED"/>
    <property type="match status" value="1"/>
</dbReference>
<evidence type="ECO:0000256" key="2">
    <source>
        <dbReference type="PROSITE-ProRule" id="PRU00708"/>
    </source>
</evidence>
<evidence type="ECO:0000256" key="3">
    <source>
        <dbReference type="SAM" id="MobiDB-lite"/>
    </source>
</evidence>
<keyword evidence="6" id="KW-1185">Reference proteome</keyword>
<dbReference type="InterPro" id="IPR046848">
    <property type="entry name" value="E_motif"/>
</dbReference>
<evidence type="ECO:0000313" key="6">
    <source>
        <dbReference type="Proteomes" id="UP000827721"/>
    </source>
</evidence>
<dbReference type="Proteomes" id="UP000827721">
    <property type="component" value="Unassembled WGS sequence"/>
</dbReference>
<dbReference type="PROSITE" id="PS50897">
    <property type="entry name" value="CTLH"/>
    <property type="match status" value="2"/>
</dbReference>
<evidence type="ECO:0000259" key="4">
    <source>
        <dbReference type="PROSITE" id="PS50897"/>
    </source>
</evidence>
<dbReference type="InterPro" id="IPR024964">
    <property type="entry name" value="CTLH/CRA"/>
</dbReference>
<dbReference type="NCBIfam" id="TIGR00756">
    <property type="entry name" value="PPR"/>
    <property type="match status" value="6"/>
</dbReference>
<evidence type="ECO:0000256" key="1">
    <source>
        <dbReference type="ARBA" id="ARBA00022737"/>
    </source>
</evidence>
<dbReference type="Pfam" id="PF13041">
    <property type="entry name" value="PPR_2"/>
    <property type="match status" value="2"/>
</dbReference>
<gene>
    <name evidence="5" type="ORF">JRO89_XS08G0188300</name>
</gene>
<proteinExistence type="predicted"/>
<feature type="compositionally biased region" description="Polar residues" evidence="3">
    <location>
        <begin position="841"/>
        <end position="864"/>
    </location>
</feature>
<dbReference type="SMART" id="SM00668">
    <property type="entry name" value="CTLH"/>
    <property type="match status" value="2"/>
</dbReference>
<evidence type="ECO:0000313" key="5">
    <source>
        <dbReference type="EMBL" id="KAH7566560.1"/>
    </source>
</evidence>
<feature type="repeat" description="PPR" evidence="2">
    <location>
        <begin position="393"/>
        <end position="428"/>
    </location>
</feature>
<dbReference type="Gene3D" id="1.25.40.10">
    <property type="entry name" value="Tetratricopeptide repeat domain"/>
    <property type="match status" value="4"/>
</dbReference>
<dbReference type="Pfam" id="PF10607">
    <property type="entry name" value="CTLH"/>
    <property type="match status" value="1"/>
</dbReference>
<name>A0ABQ8HQD3_9ROSI</name>
<dbReference type="PROSITE" id="PS51375">
    <property type="entry name" value="PPR"/>
    <property type="match status" value="7"/>
</dbReference>
<dbReference type="PANTHER" id="PTHR47926">
    <property type="entry name" value="PENTATRICOPEPTIDE REPEAT-CONTAINING PROTEIN"/>
    <property type="match status" value="1"/>
</dbReference>
<protein>
    <recommendedName>
        <fullName evidence="4">CTLH domain-containing protein</fullName>
    </recommendedName>
</protein>
<dbReference type="InterPro" id="IPR046960">
    <property type="entry name" value="PPR_At4g14850-like_plant"/>
</dbReference>
<dbReference type="InterPro" id="IPR002885">
    <property type="entry name" value="PPR_rpt"/>
</dbReference>
<dbReference type="InterPro" id="IPR011990">
    <property type="entry name" value="TPR-like_helical_dom_sf"/>
</dbReference>
<feature type="region of interest" description="Disordered" evidence="3">
    <location>
        <begin position="837"/>
        <end position="915"/>
    </location>
</feature>
<dbReference type="Pfam" id="PF01535">
    <property type="entry name" value="PPR"/>
    <property type="match status" value="5"/>
</dbReference>